<protein>
    <recommendedName>
        <fullName evidence="4">WSC domain-containing protein</fullName>
    </recommendedName>
</protein>
<evidence type="ECO:0008006" key="4">
    <source>
        <dbReference type="Google" id="ProtNLM"/>
    </source>
</evidence>
<feature type="chain" id="PRO_5012756031" description="WSC domain-containing protein" evidence="1">
    <location>
        <begin position="19"/>
        <end position="92"/>
    </location>
</feature>
<name>A0A1X7RBW3_ZYMT9</name>
<evidence type="ECO:0000313" key="3">
    <source>
        <dbReference type="Proteomes" id="UP000215127"/>
    </source>
</evidence>
<gene>
    <name evidence="2" type="ORF">ZT3D7_G40</name>
</gene>
<dbReference type="AlphaFoldDB" id="A0A1X7RBW3"/>
<reference evidence="2 3" key="1">
    <citation type="submission" date="2016-06" db="EMBL/GenBank/DDBJ databases">
        <authorList>
            <person name="Kjaerup R.B."/>
            <person name="Dalgaard T.S."/>
            <person name="Juul-Madsen H.R."/>
        </authorList>
    </citation>
    <scope>NUCLEOTIDE SEQUENCE [LARGE SCALE GENOMIC DNA]</scope>
</reference>
<proteinExistence type="predicted"/>
<dbReference type="EMBL" id="LT853692">
    <property type="protein sequence ID" value="SMQ44896.1"/>
    <property type="molecule type" value="Genomic_DNA"/>
</dbReference>
<dbReference type="Proteomes" id="UP000215127">
    <property type="component" value="Chromosome 1"/>
</dbReference>
<keyword evidence="1" id="KW-0732">Signal</keyword>
<evidence type="ECO:0000256" key="1">
    <source>
        <dbReference type="SAM" id="SignalP"/>
    </source>
</evidence>
<sequence length="92" mass="9788">MNFAVFIFALVAASGASAAAIETRQNDVPECIKGRQGAERDTFDSVSGFGCGEKCFLNEASSKTEYRGTCKGRCSPLQPGPANRFICMGNRA</sequence>
<accession>A0A1X7RBW3</accession>
<feature type="signal peptide" evidence="1">
    <location>
        <begin position="1"/>
        <end position="18"/>
    </location>
</feature>
<organism evidence="2 3">
    <name type="scientific">Zymoseptoria tritici (strain ST99CH_3D7)</name>
    <dbReference type="NCBI Taxonomy" id="1276538"/>
    <lineage>
        <taxon>Eukaryota</taxon>
        <taxon>Fungi</taxon>
        <taxon>Dikarya</taxon>
        <taxon>Ascomycota</taxon>
        <taxon>Pezizomycotina</taxon>
        <taxon>Dothideomycetes</taxon>
        <taxon>Dothideomycetidae</taxon>
        <taxon>Mycosphaerellales</taxon>
        <taxon>Mycosphaerellaceae</taxon>
        <taxon>Zymoseptoria</taxon>
    </lineage>
</organism>
<keyword evidence="3" id="KW-1185">Reference proteome</keyword>
<evidence type="ECO:0000313" key="2">
    <source>
        <dbReference type="EMBL" id="SMQ44896.1"/>
    </source>
</evidence>